<dbReference type="Pfam" id="PF20327">
    <property type="entry name" value="DUF6622"/>
    <property type="match status" value="1"/>
</dbReference>
<dbReference type="InterPro" id="IPR046730">
    <property type="entry name" value="DUF6622"/>
</dbReference>
<proteinExistence type="predicted"/>
<sequence length="173" mass="18664">MLYEILTHTPAWVFALFALLLWLGATQLTGRRVGLRRTLVMPVVMIGLSLYGVLSAFKDQPLAAAAWAAAALAVGFAVAQRAAPAGTRYDPVTRSFALPGSAVPLALMMGIFFTKYVVAVQIAMHPELAHRPDFAIAIGALYGAFSGIFAARALRLWKLAIRRDTALVDPQRV</sequence>
<keyword evidence="1" id="KW-0472">Membrane</keyword>
<feature type="transmembrane region" description="Helical" evidence="1">
    <location>
        <begin position="12"/>
        <end position="30"/>
    </location>
</feature>
<evidence type="ECO:0000256" key="1">
    <source>
        <dbReference type="SAM" id="Phobius"/>
    </source>
</evidence>
<gene>
    <name evidence="2" type="ORF">EAH82_00695</name>
</gene>
<evidence type="ECO:0000313" key="2">
    <source>
        <dbReference type="EMBL" id="TPG30059.1"/>
    </source>
</evidence>
<feature type="transmembrane region" description="Helical" evidence="1">
    <location>
        <begin position="95"/>
        <end position="114"/>
    </location>
</feature>
<dbReference type="OrthoDB" id="3034721at2"/>
<feature type="transmembrane region" description="Helical" evidence="1">
    <location>
        <begin position="63"/>
        <end position="83"/>
    </location>
</feature>
<organism evidence="2 3">
    <name type="scientific">Variovorax guangxiensis</name>
    <dbReference type="NCBI Taxonomy" id="1775474"/>
    <lineage>
        <taxon>Bacteria</taxon>
        <taxon>Pseudomonadati</taxon>
        <taxon>Pseudomonadota</taxon>
        <taxon>Betaproteobacteria</taxon>
        <taxon>Burkholderiales</taxon>
        <taxon>Comamonadaceae</taxon>
        <taxon>Variovorax</taxon>
    </lineage>
</organism>
<accession>A0A502DZH0</accession>
<feature type="transmembrane region" description="Helical" evidence="1">
    <location>
        <begin position="134"/>
        <end position="154"/>
    </location>
</feature>
<keyword evidence="1" id="KW-0812">Transmembrane</keyword>
<name>A0A502DZH0_9BURK</name>
<comment type="caution">
    <text evidence="2">The sequence shown here is derived from an EMBL/GenBank/DDBJ whole genome shotgun (WGS) entry which is preliminary data.</text>
</comment>
<dbReference type="AlphaFoldDB" id="A0A502DZH0"/>
<protein>
    <recommendedName>
        <fullName evidence="4">Transmembrane protein</fullName>
    </recommendedName>
</protein>
<dbReference type="RefSeq" id="WP_140837935.1">
    <property type="nucleotide sequence ID" value="NZ_RCZI01000001.1"/>
</dbReference>
<feature type="transmembrane region" description="Helical" evidence="1">
    <location>
        <begin position="39"/>
        <end position="57"/>
    </location>
</feature>
<dbReference type="EMBL" id="RCZI01000001">
    <property type="protein sequence ID" value="TPG30059.1"/>
    <property type="molecule type" value="Genomic_DNA"/>
</dbReference>
<dbReference type="Proteomes" id="UP000319212">
    <property type="component" value="Unassembled WGS sequence"/>
</dbReference>
<reference evidence="2 3" key="1">
    <citation type="journal article" date="2019" name="Environ. Microbiol.">
        <title>Species interactions and distinct microbial communities in high Arctic permafrost affected cryosols are associated with the CH4 and CO2 gas fluxes.</title>
        <authorList>
            <person name="Altshuler I."/>
            <person name="Hamel J."/>
            <person name="Turney S."/>
            <person name="Magnuson E."/>
            <person name="Levesque R."/>
            <person name="Greer C."/>
            <person name="Whyte L.G."/>
        </authorList>
    </citation>
    <scope>NUCLEOTIDE SEQUENCE [LARGE SCALE GENOMIC DNA]</scope>
    <source>
        <strain evidence="2 3">S06.C</strain>
    </source>
</reference>
<evidence type="ECO:0008006" key="4">
    <source>
        <dbReference type="Google" id="ProtNLM"/>
    </source>
</evidence>
<keyword evidence="1" id="KW-1133">Transmembrane helix</keyword>
<evidence type="ECO:0000313" key="3">
    <source>
        <dbReference type="Proteomes" id="UP000319212"/>
    </source>
</evidence>